<dbReference type="EMBL" id="JBHSPH010000002">
    <property type="protein sequence ID" value="MFC5862838.1"/>
    <property type="molecule type" value="Genomic_DNA"/>
</dbReference>
<proteinExistence type="predicted"/>
<evidence type="ECO:0000256" key="1">
    <source>
        <dbReference type="SAM" id="Coils"/>
    </source>
</evidence>
<protein>
    <submittedName>
        <fullName evidence="2">Uncharacterized protein</fullName>
    </submittedName>
</protein>
<gene>
    <name evidence="2" type="ORF">ACFPT7_11090</name>
</gene>
<dbReference type="Proteomes" id="UP001596091">
    <property type="component" value="Unassembled WGS sequence"/>
</dbReference>
<dbReference type="RefSeq" id="WP_263336799.1">
    <property type="nucleotide sequence ID" value="NZ_JAGSYH010000003.1"/>
</dbReference>
<keyword evidence="3" id="KW-1185">Reference proteome</keyword>
<evidence type="ECO:0000313" key="3">
    <source>
        <dbReference type="Proteomes" id="UP001596091"/>
    </source>
</evidence>
<accession>A0ABW1EHK4</accession>
<name>A0ABW1EHK4_9BACT</name>
<sequence>MAKPALRNDKYFLRDLHQEIDLYDRKLSHLKNYVEFASAADREEAQKKLITKRATLEKAARDLVASGVEFEEKDLPRSFRKENLEQDIEHVERENIFLVKQA</sequence>
<keyword evidence="1" id="KW-0175">Coiled coil</keyword>
<organism evidence="2 3">
    <name type="scientific">Acidicapsa dinghuensis</name>
    <dbReference type="NCBI Taxonomy" id="2218256"/>
    <lineage>
        <taxon>Bacteria</taxon>
        <taxon>Pseudomonadati</taxon>
        <taxon>Acidobacteriota</taxon>
        <taxon>Terriglobia</taxon>
        <taxon>Terriglobales</taxon>
        <taxon>Acidobacteriaceae</taxon>
        <taxon>Acidicapsa</taxon>
    </lineage>
</organism>
<feature type="coiled-coil region" evidence="1">
    <location>
        <begin position="42"/>
        <end position="101"/>
    </location>
</feature>
<reference evidence="3" key="1">
    <citation type="journal article" date="2019" name="Int. J. Syst. Evol. Microbiol.">
        <title>The Global Catalogue of Microorganisms (GCM) 10K type strain sequencing project: providing services to taxonomists for standard genome sequencing and annotation.</title>
        <authorList>
            <consortium name="The Broad Institute Genomics Platform"/>
            <consortium name="The Broad Institute Genome Sequencing Center for Infectious Disease"/>
            <person name="Wu L."/>
            <person name="Ma J."/>
        </authorList>
    </citation>
    <scope>NUCLEOTIDE SEQUENCE [LARGE SCALE GENOMIC DNA]</scope>
    <source>
        <strain evidence="3">JCM 4087</strain>
    </source>
</reference>
<evidence type="ECO:0000313" key="2">
    <source>
        <dbReference type="EMBL" id="MFC5862838.1"/>
    </source>
</evidence>
<comment type="caution">
    <text evidence="2">The sequence shown here is derived from an EMBL/GenBank/DDBJ whole genome shotgun (WGS) entry which is preliminary data.</text>
</comment>